<sequence>MDRLHGWRDAVGEWFDQIALQTPARLAVGGFATIILLITGLLSLPFATASGQRAPFADALFTATSAVCVTGLTTVDTGLYWSDFGRAVILVGIKIGGLGIMTLASFLGLAVSRRLGLTQRMLAADEARAGGLGDVKHLLRTILIVSTGVELTITLILFPSLWRDGLPPLTAAWHALFYAVSAFNNAGFVPNDTGLVEYAGDPWVALPVAMGVFIGALGFPVYLNLIRAWRKPRTWSLHTKITLVMVALLSVFSAGMLALFEWNNPTSLGAEPVGTRLITLFFASVDQRSGGFAAISHEGFHEHTWLLEDVLMFIGGGSGGTAGGIRVTTLAVLLLAVAAEARGRRDIEAFGKRIGTESLRLAVAVTLISLFFVIIGTGAILMFTSNLHWSLDKVLFQVVSAYATCGLSVLSSEQVAQMPEIVKHITSALMFVGRLGSVTVAASLALNKQRRVIRYPSERPLIG</sequence>
<reference evidence="9" key="1">
    <citation type="submission" date="2023-09" db="EMBL/GenBank/DDBJ databases">
        <title>Demequina sp. a novel bacteria isolated from Capsicum annuum.</title>
        <authorList>
            <person name="Humaira Z."/>
            <person name="Lee J."/>
            <person name="Cho D."/>
        </authorList>
    </citation>
    <scope>NUCLEOTIDE SEQUENCE</scope>
    <source>
        <strain evidence="9">PMTSA13</strain>
    </source>
</reference>
<dbReference type="Proteomes" id="UP001303408">
    <property type="component" value="Chromosome"/>
</dbReference>
<feature type="transmembrane region" description="Helical" evidence="8">
    <location>
        <begin position="138"/>
        <end position="158"/>
    </location>
</feature>
<protein>
    <submittedName>
        <fullName evidence="9">Potassium transporter TrkG</fullName>
    </submittedName>
</protein>
<evidence type="ECO:0000256" key="8">
    <source>
        <dbReference type="SAM" id="Phobius"/>
    </source>
</evidence>
<keyword evidence="2" id="KW-0813">Transport</keyword>
<dbReference type="AlphaFoldDB" id="A0AA96FB74"/>
<keyword evidence="3" id="KW-1003">Cell membrane</keyword>
<keyword evidence="7 8" id="KW-0472">Membrane</keyword>
<dbReference type="GO" id="GO:0030001">
    <property type="term" value="P:metal ion transport"/>
    <property type="evidence" value="ECO:0007669"/>
    <property type="project" value="UniProtKB-ARBA"/>
</dbReference>
<name>A0AA96FB74_9MICO</name>
<dbReference type="GO" id="GO:0005886">
    <property type="term" value="C:plasma membrane"/>
    <property type="evidence" value="ECO:0007669"/>
    <property type="project" value="UniProtKB-SubCell"/>
</dbReference>
<dbReference type="RefSeq" id="WP_313542973.1">
    <property type="nucleotide sequence ID" value="NZ_CP134880.1"/>
</dbReference>
<feature type="transmembrane region" description="Helical" evidence="8">
    <location>
        <begin position="310"/>
        <end position="338"/>
    </location>
</feature>
<feature type="transmembrane region" description="Helical" evidence="8">
    <location>
        <begin position="425"/>
        <end position="446"/>
    </location>
</feature>
<feature type="transmembrane region" description="Helical" evidence="8">
    <location>
        <begin position="237"/>
        <end position="260"/>
    </location>
</feature>
<dbReference type="PANTHER" id="PTHR32024:SF1">
    <property type="entry name" value="KTR SYSTEM POTASSIUM UPTAKE PROTEIN B"/>
    <property type="match status" value="1"/>
</dbReference>
<dbReference type="EMBL" id="CP134880">
    <property type="protein sequence ID" value="WNM27039.1"/>
    <property type="molecule type" value="Genomic_DNA"/>
</dbReference>
<evidence type="ECO:0000256" key="6">
    <source>
        <dbReference type="ARBA" id="ARBA00023065"/>
    </source>
</evidence>
<feature type="transmembrane region" description="Helical" evidence="8">
    <location>
        <begin position="26"/>
        <end position="47"/>
    </location>
</feature>
<feature type="transmembrane region" description="Helical" evidence="8">
    <location>
        <begin position="87"/>
        <end position="111"/>
    </location>
</feature>
<dbReference type="PANTHER" id="PTHR32024">
    <property type="entry name" value="TRK SYSTEM POTASSIUM UPTAKE PROTEIN TRKG-RELATED"/>
    <property type="match status" value="1"/>
</dbReference>
<comment type="subcellular location">
    <subcellularLocation>
        <location evidence="1">Cell membrane</location>
        <topology evidence="1">Multi-pass membrane protein</topology>
    </subcellularLocation>
</comment>
<keyword evidence="4 8" id="KW-0812">Transmembrane</keyword>
<accession>A0AA96FB74</accession>
<dbReference type="InterPro" id="IPR003445">
    <property type="entry name" value="Cat_transpt"/>
</dbReference>
<feature type="transmembrane region" description="Helical" evidence="8">
    <location>
        <begin position="203"/>
        <end position="225"/>
    </location>
</feature>
<organism evidence="9">
    <name type="scientific">Demequina capsici</name>
    <dbReference type="NCBI Taxonomy" id="3075620"/>
    <lineage>
        <taxon>Bacteria</taxon>
        <taxon>Bacillati</taxon>
        <taxon>Actinomycetota</taxon>
        <taxon>Actinomycetes</taxon>
        <taxon>Micrococcales</taxon>
        <taxon>Demequinaceae</taxon>
        <taxon>Demequina</taxon>
    </lineage>
</organism>
<evidence type="ECO:0000256" key="7">
    <source>
        <dbReference type="ARBA" id="ARBA00023136"/>
    </source>
</evidence>
<dbReference type="KEGG" id="dcp:RN607_12655"/>
<keyword evidence="5 8" id="KW-1133">Transmembrane helix</keyword>
<evidence type="ECO:0000256" key="2">
    <source>
        <dbReference type="ARBA" id="ARBA00022448"/>
    </source>
</evidence>
<keyword evidence="6" id="KW-0406">Ion transport</keyword>
<gene>
    <name evidence="9" type="ORF">RN607_12655</name>
</gene>
<evidence type="ECO:0000256" key="1">
    <source>
        <dbReference type="ARBA" id="ARBA00004651"/>
    </source>
</evidence>
<dbReference type="Pfam" id="PF02386">
    <property type="entry name" value="TrkH"/>
    <property type="match status" value="1"/>
</dbReference>
<evidence type="ECO:0000256" key="3">
    <source>
        <dbReference type="ARBA" id="ARBA00022475"/>
    </source>
</evidence>
<feature type="transmembrane region" description="Helical" evidence="8">
    <location>
        <begin position="59"/>
        <end position="81"/>
    </location>
</feature>
<proteinExistence type="predicted"/>
<evidence type="ECO:0000256" key="5">
    <source>
        <dbReference type="ARBA" id="ARBA00022989"/>
    </source>
</evidence>
<evidence type="ECO:0000256" key="4">
    <source>
        <dbReference type="ARBA" id="ARBA00022692"/>
    </source>
</evidence>
<feature type="transmembrane region" description="Helical" evidence="8">
    <location>
        <begin position="359"/>
        <end position="383"/>
    </location>
</feature>
<dbReference type="GO" id="GO:0008324">
    <property type="term" value="F:monoatomic cation transmembrane transporter activity"/>
    <property type="evidence" value="ECO:0007669"/>
    <property type="project" value="InterPro"/>
</dbReference>
<evidence type="ECO:0000313" key="9">
    <source>
        <dbReference type="EMBL" id="WNM27039.1"/>
    </source>
</evidence>